<dbReference type="EMBL" id="AP014862">
    <property type="protein sequence ID" value="BAU76541.1"/>
    <property type="molecule type" value="Genomic_DNA"/>
</dbReference>
<organism evidence="1 2">
    <name type="scientific">Metapseudomonas furukawaii</name>
    <name type="common">Pseudomonas furukawaii</name>
    <dbReference type="NCBI Taxonomy" id="1149133"/>
    <lineage>
        <taxon>Bacteria</taxon>
        <taxon>Pseudomonadati</taxon>
        <taxon>Pseudomonadota</taxon>
        <taxon>Gammaproteobacteria</taxon>
        <taxon>Pseudomonadales</taxon>
        <taxon>Pseudomonadaceae</taxon>
        <taxon>Metapseudomonas</taxon>
    </lineage>
</organism>
<dbReference type="AlphaFoldDB" id="A0AAD1FHD8"/>
<protein>
    <submittedName>
        <fullName evidence="1">Uncharacterized protein</fullName>
    </submittedName>
</protein>
<dbReference type="KEGG" id="pfuw:KF707C_48530"/>
<accession>A0AAD1FHD8</accession>
<evidence type="ECO:0000313" key="1">
    <source>
        <dbReference type="EMBL" id="BAU76541.1"/>
    </source>
</evidence>
<proteinExistence type="predicted"/>
<evidence type="ECO:0000313" key="2">
    <source>
        <dbReference type="Proteomes" id="UP000218554"/>
    </source>
</evidence>
<keyword evidence="2" id="KW-1185">Reference proteome</keyword>
<reference evidence="1 2" key="2">
    <citation type="journal article" date="2017" name="Int. J. Syst. Evol. Microbiol.">
        <title>Pseudomonas furukawaii sp. nov., a polychlorinated biphenyl-degrading bacterium isolated from biphenyl-contaminated soil in Japan.</title>
        <authorList>
            <person name="Kimura N."/>
            <person name="Watanabe T."/>
            <person name="Suenaga H."/>
            <person name="Fujihara H."/>
            <person name="Futagami T."/>
            <person name="Goto M."/>
            <person name="Hanada S."/>
            <person name="Hirose J."/>
        </authorList>
    </citation>
    <scope>NUCLEOTIDE SEQUENCE [LARGE SCALE GENOMIC DNA]</scope>
    <source>
        <strain evidence="2">DSM 10086 / NBRC 110670 / KF707</strain>
    </source>
</reference>
<dbReference type="Proteomes" id="UP000218554">
    <property type="component" value="Chromosome"/>
</dbReference>
<gene>
    <name evidence="1" type="ORF">KF707C_48530</name>
</gene>
<name>A0AAD1FHD8_METFU</name>
<sequence>MAAHVSLLTAPPCVRPGLWLMAPDCLWQRHRIQGIVA</sequence>
<reference evidence="2" key="1">
    <citation type="submission" date="2015-05" db="EMBL/GenBank/DDBJ databases">
        <title>Draft genome sequencing of a biphenyl-degrading bacterium, Pseudomonas balearica KF707 (=NBRC110670).</title>
        <authorList>
            <person name="Kimura N."/>
            <person name="Hirose J."/>
            <person name="Watanabe T."/>
            <person name="Suenaga H."/>
            <person name="Fujihara H."/>
            <person name="Noguchi M."/>
            <person name="Hashimoto M."/>
            <person name="Shimodaira J."/>
            <person name="Tsuchikane K."/>
            <person name="Hosoyama A."/>
            <person name="Yamazoe A."/>
            <person name="Fujita N."/>
            <person name="Furukawa K."/>
        </authorList>
    </citation>
    <scope>NUCLEOTIDE SEQUENCE [LARGE SCALE GENOMIC DNA]</scope>
    <source>
        <strain evidence="2">DSM 10086 / NBRC 110670 / KF707</strain>
    </source>
</reference>